<dbReference type="InterPro" id="IPR036259">
    <property type="entry name" value="MFS_trans_sf"/>
</dbReference>
<feature type="transmembrane region" description="Helical" evidence="6">
    <location>
        <begin position="362"/>
        <end position="379"/>
    </location>
</feature>
<keyword evidence="5 6" id="KW-0472">Membrane</keyword>
<protein>
    <submittedName>
        <fullName evidence="8">MFS transporter</fullName>
    </submittedName>
</protein>
<gene>
    <name evidence="8" type="ORF">E0H50_42100</name>
</gene>
<keyword evidence="4 6" id="KW-1133">Transmembrane helix</keyword>
<feature type="transmembrane region" description="Helical" evidence="6">
    <location>
        <begin position="104"/>
        <end position="123"/>
    </location>
</feature>
<feature type="transmembrane region" description="Helical" evidence="6">
    <location>
        <begin position="129"/>
        <end position="150"/>
    </location>
</feature>
<dbReference type="GO" id="GO:0005886">
    <property type="term" value="C:plasma membrane"/>
    <property type="evidence" value="ECO:0007669"/>
    <property type="project" value="UniProtKB-SubCell"/>
</dbReference>
<feature type="transmembrane region" description="Helical" evidence="6">
    <location>
        <begin position="37"/>
        <end position="62"/>
    </location>
</feature>
<dbReference type="InterPro" id="IPR050189">
    <property type="entry name" value="MFS_Efflux_Transporters"/>
</dbReference>
<keyword evidence="2" id="KW-1003">Cell membrane</keyword>
<feature type="transmembrane region" description="Helical" evidence="6">
    <location>
        <begin position="162"/>
        <end position="184"/>
    </location>
</feature>
<comment type="caution">
    <text evidence="8">The sequence shown here is derived from an EMBL/GenBank/DDBJ whole genome shotgun (WGS) entry which is preliminary data.</text>
</comment>
<evidence type="ECO:0000313" key="9">
    <source>
        <dbReference type="Proteomes" id="UP000292695"/>
    </source>
</evidence>
<dbReference type="Proteomes" id="UP000292695">
    <property type="component" value="Unassembled WGS sequence"/>
</dbReference>
<dbReference type="PANTHER" id="PTHR43124:SF3">
    <property type="entry name" value="CHLORAMPHENICOL EFFLUX PUMP RV0191"/>
    <property type="match status" value="1"/>
</dbReference>
<dbReference type="SUPFAM" id="SSF103473">
    <property type="entry name" value="MFS general substrate transporter"/>
    <property type="match status" value="1"/>
</dbReference>
<dbReference type="InterPro" id="IPR011701">
    <property type="entry name" value="MFS"/>
</dbReference>
<dbReference type="PANTHER" id="PTHR43124">
    <property type="entry name" value="PURINE EFFLUX PUMP PBUE"/>
    <property type="match status" value="1"/>
</dbReference>
<dbReference type="EMBL" id="SJKA01000034">
    <property type="protein sequence ID" value="TCC15371.1"/>
    <property type="molecule type" value="Genomic_DNA"/>
</dbReference>
<evidence type="ECO:0000256" key="4">
    <source>
        <dbReference type="ARBA" id="ARBA00022989"/>
    </source>
</evidence>
<keyword evidence="9" id="KW-1185">Reference proteome</keyword>
<dbReference type="Pfam" id="PF07690">
    <property type="entry name" value="MFS_1"/>
    <property type="match status" value="1"/>
</dbReference>
<comment type="subcellular location">
    <subcellularLocation>
        <location evidence="1">Cell membrane</location>
        <topology evidence="1">Multi-pass membrane protein</topology>
    </subcellularLocation>
</comment>
<evidence type="ECO:0000256" key="6">
    <source>
        <dbReference type="SAM" id="Phobius"/>
    </source>
</evidence>
<dbReference type="OrthoDB" id="9814237at2"/>
<keyword evidence="3 6" id="KW-0812">Transmembrane</keyword>
<dbReference type="InterPro" id="IPR020846">
    <property type="entry name" value="MFS_dom"/>
</dbReference>
<evidence type="ECO:0000256" key="5">
    <source>
        <dbReference type="ARBA" id="ARBA00023136"/>
    </source>
</evidence>
<dbReference type="GO" id="GO:0022857">
    <property type="term" value="F:transmembrane transporter activity"/>
    <property type="evidence" value="ECO:0007669"/>
    <property type="project" value="InterPro"/>
</dbReference>
<feature type="transmembrane region" description="Helical" evidence="6">
    <location>
        <begin position="296"/>
        <end position="317"/>
    </location>
</feature>
<evidence type="ECO:0000259" key="7">
    <source>
        <dbReference type="PROSITE" id="PS50850"/>
    </source>
</evidence>
<evidence type="ECO:0000256" key="1">
    <source>
        <dbReference type="ARBA" id="ARBA00004651"/>
    </source>
</evidence>
<evidence type="ECO:0000313" key="8">
    <source>
        <dbReference type="EMBL" id="TCC15371.1"/>
    </source>
</evidence>
<dbReference type="PROSITE" id="PS50850">
    <property type="entry name" value="MFS"/>
    <property type="match status" value="1"/>
</dbReference>
<feature type="domain" description="Major facilitator superfamily (MFS) profile" evidence="7">
    <location>
        <begin position="38"/>
        <end position="409"/>
    </location>
</feature>
<evidence type="ECO:0000256" key="3">
    <source>
        <dbReference type="ARBA" id="ARBA00022692"/>
    </source>
</evidence>
<evidence type="ECO:0000256" key="2">
    <source>
        <dbReference type="ARBA" id="ARBA00022475"/>
    </source>
</evidence>
<feature type="transmembrane region" description="Helical" evidence="6">
    <location>
        <begin position="323"/>
        <end position="341"/>
    </location>
</feature>
<dbReference type="CDD" id="cd17324">
    <property type="entry name" value="MFS_NepI_like"/>
    <property type="match status" value="1"/>
</dbReference>
<feature type="transmembrane region" description="Helical" evidence="6">
    <location>
        <begin position="190"/>
        <end position="212"/>
    </location>
</feature>
<sequence>MRNSAGELSVTDEMLPPYDPLLESGVRMPLTSRRAAAALLMLSVGTFSYVTIEVLPIGLLTVMAGDLDRSNSQIGLLVSGYAVIVVLTSIPLTRLTHRFPRRTVLSGTLAVVAVANLLAAAAPTYEVLFGARLVTALSQALFWSIAPSIATSLVPPDQQGRAVARISIGAALASVLGVPLGTWLGTNTSWRIPFLLTAGLGAALFAGAMTLLPRVEVQDATTRRGKAPDARRYAAVVAAAAIGVTGFMTFNTYVTPFLLELSGFGTAALGPVLLASGLGGVVGAALVGRVLDRHPWAVLLQAILLVAAVLLGLAAFGQWKVPTVVLIAVGGLAYSAMAVALQTRTLQVAPINTSLASAGTNSAYNLGIAAGALLGGVLIDHSSVRSVATVGGLLVVLAALVVLSEPLLARTRVGMPECRDDHAVREEPA</sequence>
<feature type="transmembrane region" description="Helical" evidence="6">
    <location>
        <begin position="266"/>
        <end position="287"/>
    </location>
</feature>
<organism evidence="8 9">
    <name type="scientific">Kribbella sindirgiensis</name>
    <dbReference type="NCBI Taxonomy" id="1124744"/>
    <lineage>
        <taxon>Bacteria</taxon>
        <taxon>Bacillati</taxon>
        <taxon>Actinomycetota</taxon>
        <taxon>Actinomycetes</taxon>
        <taxon>Propionibacteriales</taxon>
        <taxon>Kribbellaceae</taxon>
        <taxon>Kribbella</taxon>
    </lineage>
</organism>
<accession>A0A4R0I545</accession>
<dbReference type="Gene3D" id="1.20.1250.20">
    <property type="entry name" value="MFS general substrate transporter like domains"/>
    <property type="match status" value="1"/>
</dbReference>
<reference evidence="8 9" key="1">
    <citation type="submission" date="2019-02" db="EMBL/GenBank/DDBJ databases">
        <title>Kribbella capetownensis sp. nov. and Kribbella speibonae sp. nov., isolated from soil.</title>
        <authorList>
            <person name="Curtis S.M."/>
            <person name="Norton I."/>
            <person name="Everest G.J."/>
            <person name="Meyers P.R."/>
        </authorList>
    </citation>
    <scope>NUCLEOTIDE SEQUENCE [LARGE SCALE GENOMIC DNA]</scope>
    <source>
        <strain evidence="8 9">DSM 27082</strain>
    </source>
</reference>
<dbReference type="AlphaFoldDB" id="A0A4R0I545"/>
<proteinExistence type="predicted"/>
<feature type="transmembrane region" description="Helical" evidence="6">
    <location>
        <begin position="74"/>
        <end position="92"/>
    </location>
</feature>
<feature type="transmembrane region" description="Helical" evidence="6">
    <location>
        <begin position="233"/>
        <end position="254"/>
    </location>
</feature>
<name>A0A4R0I545_9ACTN</name>
<feature type="transmembrane region" description="Helical" evidence="6">
    <location>
        <begin position="385"/>
        <end position="403"/>
    </location>
</feature>